<dbReference type="EMBL" id="JPVN01000016">
    <property type="protein sequence ID" value="KGR77698.1"/>
    <property type="molecule type" value="Genomic_DNA"/>
</dbReference>
<keyword evidence="1" id="KW-1133">Transmembrane helix</keyword>
<feature type="transmembrane region" description="Helical" evidence="1">
    <location>
        <begin position="7"/>
        <end position="23"/>
    </location>
</feature>
<comment type="caution">
    <text evidence="3">The sequence shown here is derived from an EMBL/GenBank/DDBJ whole genome shotgun (WGS) entry which is preliminary data.</text>
</comment>
<protein>
    <recommendedName>
        <fullName evidence="2">CAAX prenyl protease 2/Lysostaphin resistance protein A-like domain-containing protein</fullName>
    </recommendedName>
</protein>
<reference evidence="3 4" key="1">
    <citation type="submission" date="2014-02" db="EMBL/GenBank/DDBJ databases">
        <title>Draft genome sequence of Lysinibacillus manganicus DSM 26584T.</title>
        <authorList>
            <person name="Zhang F."/>
            <person name="Wang G."/>
            <person name="Zhang L."/>
        </authorList>
    </citation>
    <scope>NUCLEOTIDE SEQUENCE [LARGE SCALE GENOMIC DNA]</scope>
    <source>
        <strain evidence="3 4">DSM 26584</strain>
    </source>
</reference>
<evidence type="ECO:0000313" key="4">
    <source>
        <dbReference type="Proteomes" id="UP000030416"/>
    </source>
</evidence>
<feature type="domain" description="CAAX prenyl protease 2/Lysostaphin resistance protein A-like" evidence="2">
    <location>
        <begin position="107"/>
        <end position="198"/>
    </location>
</feature>
<organism evidence="3 4">
    <name type="scientific">Ureibacillus manganicus DSM 26584</name>
    <dbReference type="NCBI Taxonomy" id="1384049"/>
    <lineage>
        <taxon>Bacteria</taxon>
        <taxon>Bacillati</taxon>
        <taxon>Bacillota</taxon>
        <taxon>Bacilli</taxon>
        <taxon>Bacillales</taxon>
        <taxon>Caryophanaceae</taxon>
        <taxon>Ureibacillus</taxon>
    </lineage>
</organism>
<proteinExistence type="predicted"/>
<feature type="transmembrane region" description="Helical" evidence="1">
    <location>
        <begin position="138"/>
        <end position="154"/>
    </location>
</feature>
<evidence type="ECO:0000256" key="1">
    <source>
        <dbReference type="SAM" id="Phobius"/>
    </source>
</evidence>
<dbReference type="AlphaFoldDB" id="A0A0A3I4U6"/>
<accession>A0A0A3I4U6</accession>
<keyword evidence="1" id="KW-0472">Membrane</keyword>
<dbReference type="STRING" id="1384049.CD29_13675"/>
<evidence type="ECO:0000259" key="2">
    <source>
        <dbReference type="Pfam" id="PF02517"/>
    </source>
</evidence>
<dbReference type="PANTHER" id="PTHR39430">
    <property type="entry name" value="MEMBRANE-ASSOCIATED PROTEASE-RELATED"/>
    <property type="match status" value="1"/>
</dbReference>
<evidence type="ECO:0000313" key="3">
    <source>
        <dbReference type="EMBL" id="KGR77698.1"/>
    </source>
</evidence>
<feature type="transmembrane region" description="Helical" evidence="1">
    <location>
        <begin position="193"/>
        <end position="216"/>
    </location>
</feature>
<dbReference type="Pfam" id="PF02517">
    <property type="entry name" value="Rce1-like"/>
    <property type="match status" value="1"/>
</dbReference>
<dbReference type="Proteomes" id="UP000030416">
    <property type="component" value="Unassembled WGS sequence"/>
</dbReference>
<feature type="transmembrane region" description="Helical" evidence="1">
    <location>
        <begin position="105"/>
        <end position="126"/>
    </location>
</feature>
<feature type="transmembrane region" description="Helical" evidence="1">
    <location>
        <begin position="69"/>
        <end position="90"/>
    </location>
</feature>
<dbReference type="InterPro" id="IPR003675">
    <property type="entry name" value="Rce1/LyrA-like_dom"/>
</dbReference>
<dbReference type="GO" id="GO:0080120">
    <property type="term" value="P:CAAX-box protein maturation"/>
    <property type="evidence" value="ECO:0007669"/>
    <property type="project" value="UniProtKB-ARBA"/>
</dbReference>
<feature type="transmembrane region" description="Helical" evidence="1">
    <location>
        <begin position="160"/>
        <end position="181"/>
    </location>
</feature>
<dbReference type="GO" id="GO:0004175">
    <property type="term" value="F:endopeptidase activity"/>
    <property type="evidence" value="ECO:0007669"/>
    <property type="project" value="UniProtKB-ARBA"/>
</dbReference>
<name>A0A0A3I4U6_9BACL</name>
<keyword evidence="4" id="KW-1185">Reference proteome</keyword>
<keyword evidence="1" id="KW-0812">Transmembrane</keyword>
<feature type="transmembrane region" description="Helical" evidence="1">
    <location>
        <begin position="228"/>
        <end position="244"/>
    </location>
</feature>
<gene>
    <name evidence="3" type="ORF">CD29_13675</name>
</gene>
<dbReference type="eggNOG" id="ENOG5033ZV6">
    <property type="taxonomic scope" value="Bacteria"/>
</dbReference>
<sequence length="253" mass="28861">MSYYAKVFAGLIVLDMYLNIGIARSSELWLQVLLVLLFFPLLKGILMFTKVSEFKNIGISFHSKWSRNLLIGFLIGFSFWLIKYVIQFFLQGFEITGILPFPEMILPLLMIFLMFFVGSFLNDIIVRGFVFGHLKNKLPMKWVFLISIIIYALDDSWNEGFSVGNILFSVVLGLSLTYAIYKTCSIWLTTGIHWGLNVCYGLMNGALGGSGGGIILTQNYSTTFLTEAVNYLTPLMMFIFIYLVRNRFTRVEG</sequence>
<dbReference type="PANTHER" id="PTHR39430:SF1">
    <property type="entry name" value="PROTEASE"/>
    <property type="match status" value="1"/>
</dbReference>
<feature type="transmembrane region" description="Helical" evidence="1">
    <location>
        <begin position="29"/>
        <end position="48"/>
    </location>
</feature>
<dbReference type="RefSeq" id="WP_036187661.1">
    <property type="nucleotide sequence ID" value="NZ_AVDA01000016.1"/>
</dbReference>